<dbReference type="AlphaFoldDB" id="A0AAQ3MFD9"/>
<name>A0AAQ3MFD9_VIGMU</name>
<feature type="chain" id="PRO_5042990843" description="Thionin-like protein" evidence="1">
    <location>
        <begin position="28"/>
        <end position="105"/>
    </location>
</feature>
<reference evidence="2 3" key="1">
    <citation type="journal article" date="2023" name="Life. Sci Alliance">
        <title>Evolutionary insights into 3D genome organization and epigenetic landscape of Vigna mungo.</title>
        <authorList>
            <person name="Junaid A."/>
            <person name="Singh B."/>
            <person name="Bhatia S."/>
        </authorList>
    </citation>
    <scope>NUCLEOTIDE SEQUENCE [LARGE SCALE GENOMIC DNA]</scope>
    <source>
        <strain evidence="2">Urdbean</strain>
    </source>
</reference>
<evidence type="ECO:0000256" key="1">
    <source>
        <dbReference type="SAM" id="SignalP"/>
    </source>
</evidence>
<evidence type="ECO:0008006" key="4">
    <source>
        <dbReference type="Google" id="ProtNLM"/>
    </source>
</evidence>
<proteinExistence type="predicted"/>
<evidence type="ECO:0000313" key="2">
    <source>
        <dbReference type="EMBL" id="WVY90174.1"/>
    </source>
</evidence>
<accession>A0AAQ3MFD9</accession>
<feature type="signal peptide" evidence="1">
    <location>
        <begin position="1"/>
        <end position="27"/>
    </location>
</feature>
<keyword evidence="1" id="KW-0732">Signal</keyword>
<evidence type="ECO:0000313" key="3">
    <source>
        <dbReference type="Proteomes" id="UP001374535"/>
    </source>
</evidence>
<organism evidence="2 3">
    <name type="scientific">Vigna mungo</name>
    <name type="common">Black gram</name>
    <name type="synonym">Phaseolus mungo</name>
    <dbReference type="NCBI Taxonomy" id="3915"/>
    <lineage>
        <taxon>Eukaryota</taxon>
        <taxon>Viridiplantae</taxon>
        <taxon>Streptophyta</taxon>
        <taxon>Embryophyta</taxon>
        <taxon>Tracheophyta</taxon>
        <taxon>Spermatophyta</taxon>
        <taxon>Magnoliopsida</taxon>
        <taxon>eudicotyledons</taxon>
        <taxon>Gunneridae</taxon>
        <taxon>Pentapetalae</taxon>
        <taxon>rosids</taxon>
        <taxon>fabids</taxon>
        <taxon>Fabales</taxon>
        <taxon>Fabaceae</taxon>
        <taxon>Papilionoideae</taxon>
        <taxon>50 kb inversion clade</taxon>
        <taxon>NPAAA clade</taxon>
        <taxon>indigoferoid/millettioid clade</taxon>
        <taxon>Phaseoleae</taxon>
        <taxon>Vigna</taxon>
    </lineage>
</organism>
<keyword evidence="3" id="KW-1185">Reference proteome</keyword>
<sequence length="105" mass="11938">MEKIEIKCLWVMMAIIILLNFAQPALSHGVLCKIKCNTQCEFIGYTQKLFDKCVQDCESKCSQLSNNDPSYNCISNCYLKKSITINNGVRDLGNNEMDTCIQKCK</sequence>
<dbReference type="Proteomes" id="UP001374535">
    <property type="component" value="Chromosome 11"/>
</dbReference>
<gene>
    <name evidence="2" type="ORF">V8G54_035688</name>
</gene>
<dbReference type="EMBL" id="CP144690">
    <property type="protein sequence ID" value="WVY90174.1"/>
    <property type="molecule type" value="Genomic_DNA"/>
</dbReference>
<protein>
    <recommendedName>
        <fullName evidence="4">Thionin-like protein</fullName>
    </recommendedName>
</protein>